<evidence type="ECO:0000256" key="5">
    <source>
        <dbReference type="ARBA" id="ARBA00023239"/>
    </source>
</evidence>
<protein>
    <recommendedName>
        <fullName evidence="6">Terpene synthase</fullName>
        <ecNumber evidence="6">4.2.3.-</ecNumber>
    </recommendedName>
</protein>
<accession>A0A164PEX8</accession>
<keyword evidence="3 6" id="KW-0479">Metal-binding</keyword>
<dbReference type="PANTHER" id="PTHR35201">
    <property type="entry name" value="TERPENE SYNTHASE"/>
    <property type="match status" value="1"/>
</dbReference>
<dbReference type="InterPro" id="IPR008949">
    <property type="entry name" value="Isoprenoid_synthase_dom_sf"/>
</dbReference>
<evidence type="ECO:0000256" key="6">
    <source>
        <dbReference type="RuleBase" id="RU366034"/>
    </source>
</evidence>
<dbReference type="Pfam" id="PF19086">
    <property type="entry name" value="Terpene_syn_C_2"/>
    <property type="match status" value="1"/>
</dbReference>
<evidence type="ECO:0000313" key="7">
    <source>
        <dbReference type="EMBL" id="KZS88661.1"/>
    </source>
</evidence>
<evidence type="ECO:0000256" key="4">
    <source>
        <dbReference type="ARBA" id="ARBA00022842"/>
    </source>
</evidence>
<evidence type="ECO:0000256" key="1">
    <source>
        <dbReference type="ARBA" id="ARBA00001946"/>
    </source>
</evidence>
<dbReference type="SFLD" id="SFLDG01020">
    <property type="entry name" value="Terpene_Cyclase_Like_2"/>
    <property type="match status" value="1"/>
</dbReference>
<dbReference type="InterPro" id="IPR034686">
    <property type="entry name" value="Terpene_cyclase-like_2"/>
</dbReference>
<gene>
    <name evidence="7" type="ORF">SISNIDRAFT_445623</name>
</gene>
<dbReference type="OrthoDB" id="6486656at2759"/>
<dbReference type="EMBL" id="KV419434">
    <property type="protein sequence ID" value="KZS88661.1"/>
    <property type="molecule type" value="Genomic_DNA"/>
</dbReference>
<keyword evidence="5 6" id="KW-0456">Lyase</keyword>
<reference evidence="7 8" key="1">
    <citation type="journal article" date="2016" name="Mol. Biol. Evol.">
        <title>Comparative Genomics of Early-Diverging Mushroom-Forming Fungi Provides Insights into the Origins of Lignocellulose Decay Capabilities.</title>
        <authorList>
            <person name="Nagy L.G."/>
            <person name="Riley R."/>
            <person name="Tritt A."/>
            <person name="Adam C."/>
            <person name="Daum C."/>
            <person name="Floudas D."/>
            <person name="Sun H."/>
            <person name="Yadav J.S."/>
            <person name="Pangilinan J."/>
            <person name="Larsson K.H."/>
            <person name="Matsuura K."/>
            <person name="Barry K."/>
            <person name="Labutti K."/>
            <person name="Kuo R."/>
            <person name="Ohm R.A."/>
            <person name="Bhattacharya S.S."/>
            <person name="Shirouzu T."/>
            <person name="Yoshinaga Y."/>
            <person name="Martin F.M."/>
            <person name="Grigoriev I.V."/>
            <person name="Hibbett D.S."/>
        </authorList>
    </citation>
    <scope>NUCLEOTIDE SEQUENCE [LARGE SCALE GENOMIC DNA]</scope>
    <source>
        <strain evidence="7 8">HHB9708</strain>
    </source>
</reference>
<dbReference type="PANTHER" id="PTHR35201:SF4">
    <property type="entry name" value="BETA-PINACENE SYNTHASE-RELATED"/>
    <property type="match status" value="1"/>
</dbReference>
<evidence type="ECO:0000313" key="8">
    <source>
        <dbReference type="Proteomes" id="UP000076722"/>
    </source>
</evidence>
<evidence type="ECO:0000256" key="2">
    <source>
        <dbReference type="ARBA" id="ARBA00006333"/>
    </source>
</evidence>
<dbReference type="GO" id="GO:0008299">
    <property type="term" value="P:isoprenoid biosynthetic process"/>
    <property type="evidence" value="ECO:0007669"/>
    <property type="project" value="UniProtKB-ARBA"/>
</dbReference>
<sequence>MSSRTLSTPSFFRIPDLLDKWPLSRAANPAYDEVGSESLAWFISHEPFEPQFLAGLIKCKFGLLAGLAYPNSSREHLRTQYDMMYALWMFDEISDRQCASDAQKGADLIMDILRNPYDPRPEGESALGEVWQSFWLRALPSASRSAVHRFVDEMQIWVDSVVQEAADRDHQVTRTIDDFLLLRRQTGGALPCFAMIGLGMNLPDTVMNHAAIVALTTHAVDMVIMANDIYSYNVEQARGDRHNLVMVAMRERQLDLQGAMDYLGERYHQLRDAFFDQMNDIPSWSPQIDADIKEYIMEMGRWVTGNMYWSFESERYFGPHGLEIIEHRNVTLLPRRA</sequence>
<dbReference type="AlphaFoldDB" id="A0A164PEX8"/>
<dbReference type="SUPFAM" id="SSF48576">
    <property type="entry name" value="Terpenoid synthases"/>
    <property type="match status" value="1"/>
</dbReference>
<comment type="cofactor">
    <cofactor evidence="1 6">
        <name>Mg(2+)</name>
        <dbReference type="ChEBI" id="CHEBI:18420"/>
    </cofactor>
</comment>
<proteinExistence type="inferred from homology"/>
<dbReference type="EC" id="4.2.3.-" evidence="6"/>
<name>A0A164PEX8_9AGAM</name>
<dbReference type="Gene3D" id="1.10.600.10">
    <property type="entry name" value="Farnesyl Diphosphate Synthase"/>
    <property type="match status" value="1"/>
</dbReference>
<evidence type="ECO:0000256" key="3">
    <source>
        <dbReference type="ARBA" id="ARBA00022723"/>
    </source>
</evidence>
<keyword evidence="4 6" id="KW-0460">Magnesium</keyword>
<dbReference type="SFLD" id="SFLDS00005">
    <property type="entry name" value="Isoprenoid_Synthase_Type_I"/>
    <property type="match status" value="1"/>
</dbReference>
<keyword evidence="8" id="KW-1185">Reference proteome</keyword>
<comment type="similarity">
    <text evidence="2 6">Belongs to the terpene synthase family.</text>
</comment>
<dbReference type="Proteomes" id="UP000076722">
    <property type="component" value="Unassembled WGS sequence"/>
</dbReference>
<dbReference type="GO" id="GO:0046872">
    <property type="term" value="F:metal ion binding"/>
    <property type="evidence" value="ECO:0007669"/>
    <property type="project" value="UniProtKB-KW"/>
</dbReference>
<organism evidence="7 8">
    <name type="scientific">Sistotremastrum niveocremeum HHB9708</name>
    <dbReference type="NCBI Taxonomy" id="1314777"/>
    <lineage>
        <taxon>Eukaryota</taxon>
        <taxon>Fungi</taxon>
        <taxon>Dikarya</taxon>
        <taxon>Basidiomycota</taxon>
        <taxon>Agaricomycotina</taxon>
        <taxon>Agaricomycetes</taxon>
        <taxon>Sistotremastrales</taxon>
        <taxon>Sistotremastraceae</taxon>
        <taxon>Sertulicium</taxon>
        <taxon>Sertulicium niveocremeum</taxon>
    </lineage>
</organism>
<dbReference type="GO" id="GO:0010333">
    <property type="term" value="F:terpene synthase activity"/>
    <property type="evidence" value="ECO:0007669"/>
    <property type="project" value="InterPro"/>
</dbReference>